<evidence type="ECO:0000313" key="3">
    <source>
        <dbReference type="Proteomes" id="UP000754750"/>
    </source>
</evidence>
<keyword evidence="1" id="KW-0472">Membrane</keyword>
<accession>A0A928KP88</accession>
<proteinExistence type="predicted"/>
<keyword evidence="1" id="KW-0812">Transmembrane</keyword>
<dbReference type="EMBL" id="SVNY01000001">
    <property type="protein sequence ID" value="MBE6832070.1"/>
    <property type="molecule type" value="Genomic_DNA"/>
</dbReference>
<dbReference type="Pfam" id="PF07843">
    <property type="entry name" value="DUF1634"/>
    <property type="match status" value="1"/>
</dbReference>
<organism evidence="2 3">
    <name type="scientific">Faecalispora sporosphaeroides</name>
    <dbReference type="NCBI Taxonomy" id="1549"/>
    <lineage>
        <taxon>Bacteria</taxon>
        <taxon>Bacillati</taxon>
        <taxon>Bacillota</taxon>
        <taxon>Clostridia</taxon>
        <taxon>Eubacteriales</taxon>
        <taxon>Oscillospiraceae</taxon>
        <taxon>Faecalispora</taxon>
    </lineage>
</organism>
<evidence type="ECO:0000313" key="2">
    <source>
        <dbReference type="EMBL" id="MBE6832070.1"/>
    </source>
</evidence>
<sequence>MKREDESTELWLAKLLKLGVLFSAAVIALGVLLFLSTGRSGYADGVFPTSPGEIWAGLLALRPYAVMLAGLFLLILTPILRVGSSILLFWRQGDRLYVAITALVFLILIISLFLGKAES</sequence>
<keyword evidence="1" id="KW-1133">Transmembrane helix</keyword>
<name>A0A928KP88_9FIRM</name>
<dbReference type="InterPro" id="IPR012861">
    <property type="entry name" value="DUF1634"/>
</dbReference>
<feature type="transmembrane region" description="Helical" evidence="1">
    <location>
        <begin position="12"/>
        <end position="34"/>
    </location>
</feature>
<dbReference type="AlphaFoldDB" id="A0A928KP88"/>
<comment type="caution">
    <text evidence="2">The sequence shown here is derived from an EMBL/GenBank/DDBJ whole genome shotgun (WGS) entry which is preliminary data.</text>
</comment>
<reference evidence="2" key="1">
    <citation type="submission" date="2019-04" db="EMBL/GenBank/DDBJ databases">
        <title>Evolution of Biomass-Degrading Anaerobic Consortia Revealed by Metagenomics.</title>
        <authorList>
            <person name="Peng X."/>
        </authorList>
    </citation>
    <scope>NUCLEOTIDE SEQUENCE</scope>
    <source>
        <strain evidence="2">SIG551</strain>
    </source>
</reference>
<protein>
    <submittedName>
        <fullName evidence="2">DUF1634 domain-containing protein</fullName>
    </submittedName>
</protein>
<feature type="transmembrane region" description="Helical" evidence="1">
    <location>
        <begin position="54"/>
        <end position="76"/>
    </location>
</feature>
<dbReference type="Proteomes" id="UP000754750">
    <property type="component" value="Unassembled WGS sequence"/>
</dbReference>
<gene>
    <name evidence="2" type="ORF">E7512_00545</name>
</gene>
<dbReference type="RefSeq" id="WP_020074482.1">
    <property type="nucleotide sequence ID" value="NZ_JBKWRC010000001.1"/>
</dbReference>
<evidence type="ECO:0000256" key="1">
    <source>
        <dbReference type="SAM" id="Phobius"/>
    </source>
</evidence>
<feature type="transmembrane region" description="Helical" evidence="1">
    <location>
        <begin position="96"/>
        <end position="114"/>
    </location>
</feature>